<reference evidence="1" key="1">
    <citation type="submission" date="2023-06" db="EMBL/GenBank/DDBJ databases">
        <title>Genomic analysis of the entomopathogenic nematode Steinernema hermaphroditum.</title>
        <authorList>
            <person name="Schwarz E.M."/>
            <person name="Heppert J.K."/>
            <person name="Baniya A."/>
            <person name="Schwartz H.T."/>
            <person name="Tan C.-H."/>
            <person name="Antoshechkin I."/>
            <person name="Sternberg P.W."/>
            <person name="Goodrich-Blair H."/>
            <person name="Dillman A.R."/>
        </authorList>
    </citation>
    <scope>NUCLEOTIDE SEQUENCE</scope>
    <source>
        <strain evidence="1">PS9179</strain>
        <tissue evidence="1">Whole animal</tissue>
    </source>
</reference>
<dbReference type="Proteomes" id="UP001175271">
    <property type="component" value="Unassembled WGS sequence"/>
</dbReference>
<organism evidence="1 2">
    <name type="scientific">Steinernema hermaphroditum</name>
    <dbReference type="NCBI Taxonomy" id="289476"/>
    <lineage>
        <taxon>Eukaryota</taxon>
        <taxon>Metazoa</taxon>
        <taxon>Ecdysozoa</taxon>
        <taxon>Nematoda</taxon>
        <taxon>Chromadorea</taxon>
        <taxon>Rhabditida</taxon>
        <taxon>Tylenchina</taxon>
        <taxon>Panagrolaimomorpha</taxon>
        <taxon>Strongyloidoidea</taxon>
        <taxon>Steinernematidae</taxon>
        <taxon>Steinernema</taxon>
    </lineage>
</organism>
<gene>
    <name evidence="1" type="ORF">QR680_013014</name>
</gene>
<sequence>MSEQRPDLRLMAKHAHQRQASDCIFIDGFSSTLKTRHALRRPLLIDRIPDFGACIARSLLERRGKKRTTSTFEQFSAFR</sequence>
<evidence type="ECO:0000313" key="2">
    <source>
        <dbReference type="Proteomes" id="UP001175271"/>
    </source>
</evidence>
<protein>
    <submittedName>
        <fullName evidence="1">Uncharacterized protein</fullName>
    </submittedName>
</protein>
<accession>A0AA39I439</accession>
<dbReference type="EMBL" id="JAUCMV010000002">
    <property type="protein sequence ID" value="KAK0417445.1"/>
    <property type="molecule type" value="Genomic_DNA"/>
</dbReference>
<name>A0AA39I439_9BILA</name>
<keyword evidence="2" id="KW-1185">Reference proteome</keyword>
<evidence type="ECO:0000313" key="1">
    <source>
        <dbReference type="EMBL" id="KAK0417445.1"/>
    </source>
</evidence>
<comment type="caution">
    <text evidence="1">The sequence shown here is derived from an EMBL/GenBank/DDBJ whole genome shotgun (WGS) entry which is preliminary data.</text>
</comment>
<proteinExistence type="predicted"/>
<dbReference type="AlphaFoldDB" id="A0AA39I439"/>